<gene>
    <name evidence="1" type="ORF">CCAP1982_LOCUS5647</name>
</gene>
<comment type="caution">
    <text evidence="1">The sequence shown here is derived from an EMBL/GenBank/DDBJ whole genome shotgun (WGS) entry which is preliminary data.</text>
</comment>
<accession>A0A811UHA0</accession>
<protein>
    <submittedName>
        <fullName evidence="1">(Mediterranean fruit fly) hypothetical protein</fullName>
    </submittedName>
</protein>
<evidence type="ECO:0000313" key="2">
    <source>
        <dbReference type="Proteomes" id="UP000606786"/>
    </source>
</evidence>
<dbReference type="AlphaFoldDB" id="A0A811UHA0"/>
<name>A0A811UHA0_CERCA</name>
<sequence>MQVNGAGCQLCAVGILKRNCFENVESDLSYSNNLQYLKNSAPNIIKKIIVSNNSLVRKKLVKTSLNTKECFAKSIGSNANLLNKHAECFLHIKNQVRPLFETKNEELDLISHRKIVESMSDNSKNKINKERKYIITTKPEVDANQTKFRAVASAHESFHQLCTDSTTSVKSHFLSFEDAMENSSWDICKIKYNDTKYLQKTTSEYNSDLTFASNLRFQDKIPVIQATTVNAEPNSFESILNIIKWKPTLTAVNFNSAVKLPIATKSSSGIVPEKLCYSKKANEQCLYFYSATKISQKSNQTVLGYNPRKSKSGDLGFSIQIRQANRNYVPTKENIQNVVIYGIDSTYVIQRGDDSVKNSEEIDKHYKIYCNSKFVFHSPAQRENMAHKSEISVFANKEYNQPSDAHSAKVAFETKLFSVPNIPSHDKIAHNGKIISNQNEANLNSFFSLRDERDEKEAIFFQKSISIVFPKFSIFSKT</sequence>
<proteinExistence type="predicted"/>
<dbReference type="EMBL" id="CAJHJT010000012">
    <property type="protein sequence ID" value="CAD6996985.1"/>
    <property type="molecule type" value="Genomic_DNA"/>
</dbReference>
<reference evidence="1" key="1">
    <citation type="submission" date="2020-11" db="EMBL/GenBank/DDBJ databases">
        <authorList>
            <person name="Whitehead M."/>
        </authorList>
    </citation>
    <scope>NUCLEOTIDE SEQUENCE</scope>
    <source>
        <strain evidence="1">EGII</strain>
    </source>
</reference>
<organism evidence="1 2">
    <name type="scientific">Ceratitis capitata</name>
    <name type="common">Mediterranean fruit fly</name>
    <name type="synonym">Tephritis capitata</name>
    <dbReference type="NCBI Taxonomy" id="7213"/>
    <lineage>
        <taxon>Eukaryota</taxon>
        <taxon>Metazoa</taxon>
        <taxon>Ecdysozoa</taxon>
        <taxon>Arthropoda</taxon>
        <taxon>Hexapoda</taxon>
        <taxon>Insecta</taxon>
        <taxon>Pterygota</taxon>
        <taxon>Neoptera</taxon>
        <taxon>Endopterygota</taxon>
        <taxon>Diptera</taxon>
        <taxon>Brachycera</taxon>
        <taxon>Muscomorpha</taxon>
        <taxon>Tephritoidea</taxon>
        <taxon>Tephritidae</taxon>
        <taxon>Ceratitis</taxon>
        <taxon>Ceratitis</taxon>
    </lineage>
</organism>
<dbReference type="Proteomes" id="UP000606786">
    <property type="component" value="Unassembled WGS sequence"/>
</dbReference>
<evidence type="ECO:0000313" key="1">
    <source>
        <dbReference type="EMBL" id="CAD6996985.1"/>
    </source>
</evidence>
<keyword evidence="2" id="KW-1185">Reference proteome</keyword>